<sequence>MGNLDSKKAHKNSTMKQIAKITTQVGPGQAGESHADSSVSPHRILGGGNSLPFVAASSRSAADLAPPFCTDQAAVLAPSTNTDQAAVLAPSTSTDQAADLAPLIDTDQAASNAPIPTLSAPPTSAWQQSLVRNSVTQNPDNDTDKARLTSLGKALRALTRQLAKTEAKLKKADPEPGSGMADGSGGCTPIPADEVRVLLSKREKLRNRERELSDRMRKIREGPGQRDVQAGSSKGVRDQPEVREGFAQREKGPDAETRERRQVREGVTRREKPSQATVPTEAVNQTQDQTDKILMRKRGKRSGSNRLIRVSAERTLPNASKPQPGPSGSGTAKRDRPDDSASPSALQGDPKRVRTQAAQSEQKTYARATKDIPARLAVAICLPPPSRDLTSDEATHVKSELERLLIESVVSDPTKPLPAFRGYPRVKDGTVQMWCEDENALTWLTQKLPSLRLPNSDQTLTVMRQSDVPTRVRAALFVPRFNGDIALLQSLLINQNAWYDIGRWSLYRATKVGGDNYGTYLTLGIPTDEVDKVLGRERRISYLLGSIYVRFYPQTHPKTESDDTEPTAQTQTETNDPDNDMDKLEEEMARAVMADADADKAPPSPGWTAQLLASSPTDEWRRMEEEVMVSDGSVSS</sequence>
<reference evidence="1" key="1">
    <citation type="submission" date="2023-03" db="EMBL/GenBank/DDBJ databases">
        <title>Chromosome-level genomes of two armyworms, Mythimna separata and Mythimna loreyi, provide insights into the biosynthesis and reception of sex pheromones.</title>
        <authorList>
            <person name="Zhao H."/>
        </authorList>
    </citation>
    <scope>NUCLEOTIDE SEQUENCE</scope>
    <source>
        <strain evidence="1">BeijingLab</strain>
    </source>
</reference>
<gene>
    <name evidence="1" type="ORF">PYW08_001734</name>
</gene>
<name>A0ACC2RA77_9NEOP</name>
<dbReference type="Proteomes" id="UP001231649">
    <property type="component" value="Chromosome 11"/>
</dbReference>
<evidence type="ECO:0000313" key="2">
    <source>
        <dbReference type="Proteomes" id="UP001231649"/>
    </source>
</evidence>
<organism evidence="1 2">
    <name type="scientific">Mythimna loreyi</name>
    <dbReference type="NCBI Taxonomy" id="667449"/>
    <lineage>
        <taxon>Eukaryota</taxon>
        <taxon>Metazoa</taxon>
        <taxon>Ecdysozoa</taxon>
        <taxon>Arthropoda</taxon>
        <taxon>Hexapoda</taxon>
        <taxon>Insecta</taxon>
        <taxon>Pterygota</taxon>
        <taxon>Neoptera</taxon>
        <taxon>Endopterygota</taxon>
        <taxon>Lepidoptera</taxon>
        <taxon>Glossata</taxon>
        <taxon>Ditrysia</taxon>
        <taxon>Noctuoidea</taxon>
        <taxon>Noctuidae</taxon>
        <taxon>Noctuinae</taxon>
        <taxon>Hadenini</taxon>
        <taxon>Mythimna</taxon>
    </lineage>
</organism>
<comment type="caution">
    <text evidence="1">The sequence shown here is derived from an EMBL/GenBank/DDBJ whole genome shotgun (WGS) entry which is preliminary data.</text>
</comment>
<keyword evidence="2" id="KW-1185">Reference proteome</keyword>
<evidence type="ECO:0000313" key="1">
    <source>
        <dbReference type="EMBL" id="KAJ8733436.1"/>
    </source>
</evidence>
<protein>
    <submittedName>
        <fullName evidence="1">Uncharacterized protein</fullName>
    </submittedName>
</protein>
<accession>A0ACC2RA77</accession>
<proteinExistence type="predicted"/>
<dbReference type="EMBL" id="CM056787">
    <property type="protein sequence ID" value="KAJ8733436.1"/>
    <property type="molecule type" value="Genomic_DNA"/>
</dbReference>